<evidence type="ECO:0000259" key="6">
    <source>
        <dbReference type="Pfam" id="PF14833"/>
    </source>
</evidence>
<feature type="domain" description="6-phosphogluconate dehydrogenase NADP-binding" evidence="5">
    <location>
        <begin position="2"/>
        <end position="159"/>
    </location>
</feature>
<dbReference type="InterPro" id="IPR006115">
    <property type="entry name" value="6PGDH_NADP-bd"/>
</dbReference>
<evidence type="ECO:0000256" key="4">
    <source>
        <dbReference type="PIRSR" id="PIRSR000103-1"/>
    </source>
</evidence>
<sequence>MAFVGLGMMGMPMASRLVAAGFGVRGSDVSQAALATFSASGGIACATPAEAAKDSSVLITMLPNGPVVRDVLMGSGRAADALAPGALVIDMSSSAPLETRRLAEELTAKGLQFVDAPVSGGVKRAEAGTLAIMAGGDHGEIERARPVLEAMGSSIVATGPVGSGHAVKALNNYVSAAGLVAACEAVVVAERFGVDPDVLIDVLNVSTGRNNSTEVKMKPFVLSGSFASGFAMALMAKDLRTAADLSHELGLDLDGLRAAAGLWTAASAELGQKADHMEIHRFVLERSKAEKGG</sequence>
<dbReference type="EMBL" id="JAGWCR010000009">
    <property type="protein sequence ID" value="MBS3650468.1"/>
    <property type="molecule type" value="Genomic_DNA"/>
</dbReference>
<dbReference type="AlphaFoldDB" id="A0A942E3J2"/>
<keyword evidence="2" id="KW-0560">Oxidoreductase</keyword>
<accession>A0A942E3J2</accession>
<dbReference type="Gene3D" id="3.40.50.720">
    <property type="entry name" value="NAD(P)-binding Rossmann-like Domain"/>
    <property type="match status" value="1"/>
</dbReference>
<dbReference type="InterPro" id="IPR008927">
    <property type="entry name" value="6-PGluconate_DH-like_C_sf"/>
</dbReference>
<dbReference type="GO" id="GO:0051287">
    <property type="term" value="F:NAD binding"/>
    <property type="evidence" value="ECO:0007669"/>
    <property type="project" value="InterPro"/>
</dbReference>
<dbReference type="Proteomes" id="UP000680348">
    <property type="component" value="Unassembled WGS sequence"/>
</dbReference>
<keyword evidence="8" id="KW-1185">Reference proteome</keyword>
<dbReference type="RefSeq" id="WP_188256121.1">
    <property type="nucleotide sequence ID" value="NZ_JABVCF010000009.1"/>
</dbReference>
<dbReference type="Pfam" id="PF03446">
    <property type="entry name" value="NAD_binding_2"/>
    <property type="match status" value="1"/>
</dbReference>
<proteinExistence type="inferred from homology"/>
<dbReference type="GO" id="GO:0050661">
    <property type="term" value="F:NADP binding"/>
    <property type="evidence" value="ECO:0007669"/>
    <property type="project" value="InterPro"/>
</dbReference>
<evidence type="ECO:0000313" key="8">
    <source>
        <dbReference type="Proteomes" id="UP000680348"/>
    </source>
</evidence>
<evidence type="ECO:0000259" key="5">
    <source>
        <dbReference type="Pfam" id="PF03446"/>
    </source>
</evidence>
<evidence type="ECO:0000256" key="2">
    <source>
        <dbReference type="ARBA" id="ARBA00023002"/>
    </source>
</evidence>
<dbReference type="InterPro" id="IPR029154">
    <property type="entry name" value="HIBADH-like_NADP-bd"/>
</dbReference>
<dbReference type="PANTHER" id="PTHR43060">
    <property type="entry name" value="3-HYDROXYISOBUTYRATE DEHYDROGENASE-LIKE 1, MITOCHONDRIAL-RELATED"/>
    <property type="match status" value="1"/>
</dbReference>
<dbReference type="PROSITE" id="PS00895">
    <property type="entry name" value="3_HYDROXYISOBUT_DH"/>
    <property type="match status" value="1"/>
</dbReference>
<dbReference type="SUPFAM" id="SSF48179">
    <property type="entry name" value="6-phosphogluconate dehydrogenase C-terminal domain-like"/>
    <property type="match status" value="1"/>
</dbReference>
<dbReference type="InterPro" id="IPR013328">
    <property type="entry name" value="6PGD_dom2"/>
</dbReference>
<protein>
    <submittedName>
        <fullName evidence="7">NAD(P)-dependent oxidoreductase</fullName>
    </submittedName>
</protein>
<dbReference type="InterPro" id="IPR015815">
    <property type="entry name" value="HIBADH-related"/>
</dbReference>
<feature type="domain" description="3-hydroxyisobutyrate dehydrogenase-like NAD-binding" evidence="6">
    <location>
        <begin position="162"/>
        <end position="282"/>
    </location>
</feature>
<comment type="caution">
    <text evidence="7">The sequence shown here is derived from an EMBL/GenBank/DDBJ whole genome shotgun (WGS) entry which is preliminary data.</text>
</comment>
<comment type="similarity">
    <text evidence="1">Belongs to the HIBADH-related family.</text>
</comment>
<dbReference type="PIRSF" id="PIRSF000103">
    <property type="entry name" value="HIBADH"/>
    <property type="match status" value="1"/>
</dbReference>
<name>A0A942E3J2_9HYPH</name>
<keyword evidence="3" id="KW-0520">NAD</keyword>
<gene>
    <name evidence="7" type="ORF">KEU06_17780</name>
</gene>
<dbReference type="GO" id="GO:0016054">
    <property type="term" value="P:organic acid catabolic process"/>
    <property type="evidence" value="ECO:0007669"/>
    <property type="project" value="UniProtKB-ARBA"/>
</dbReference>
<dbReference type="GO" id="GO:0016491">
    <property type="term" value="F:oxidoreductase activity"/>
    <property type="evidence" value="ECO:0007669"/>
    <property type="project" value="UniProtKB-KW"/>
</dbReference>
<organism evidence="7 8">
    <name type="scientific">Pseudaminobacter soli</name>
    <name type="common">ex Zhang et al. 2022</name>
    <dbReference type="NCBI Taxonomy" id="2831468"/>
    <lineage>
        <taxon>Bacteria</taxon>
        <taxon>Pseudomonadati</taxon>
        <taxon>Pseudomonadota</taxon>
        <taxon>Alphaproteobacteria</taxon>
        <taxon>Hyphomicrobiales</taxon>
        <taxon>Phyllobacteriaceae</taxon>
        <taxon>Pseudaminobacter</taxon>
    </lineage>
</organism>
<dbReference type="InterPro" id="IPR036291">
    <property type="entry name" value="NAD(P)-bd_dom_sf"/>
</dbReference>
<feature type="active site" evidence="4">
    <location>
        <position position="168"/>
    </location>
</feature>
<dbReference type="SUPFAM" id="SSF51735">
    <property type="entry name" value="NAD(P)-binding Rossmann-fold domains"/>
    <property type="match status" value="1"/>
</dbReference>
<dbReference type="InterPro" id="IPR002204">
    <property type="entry name" value="3-OH-isobutyrate_DH-rel_CS"/>
</dbReference>
<dbReference type="Pfam" id="PF14833">
    <property type="entry name" value="NAD_binding_11"/>
    <property type="match status" value="1"/>
</dbReference>
<evidence type="ECO:0000256" key="3">
    <source>
        <dbReference type="ARBA" id="ARBA00023027"/>
    </source>
</evidence>
<reference evidence="7" key="1">
    <citation type="submission" date="2021-04" db="EMBL/GenBank/DDBJ databases">
        <title>Pseudaminobacter soli sp. nov., isolated from paddy soil contaminated by heavy metals.</title>
        <authorList>
            <person name="Zhang K."/>
        </authorList>
    </citation>
    <scope>NUCLEOTIDE SEQUENCE</scope>
    <source>
        <strain evidence="7">19-2017</strain>
    </source>
</reference>
<evidence type="ECO:0000256" key="1">
    <source>
        <dbReference type="ARBA" id="ARBA00009080"/>
    </source>
</evidence>
<dbReference type="Gene3D" id="1.10.1040.10">
    <property type="entry name" value="N-(1-d-carboxylethyl)-l-norvaline Dehydrogenase, domain 2"/>
    <property type="match status" value="1"/>
</dbReference>
<evidence type="ECO:0000313" key="7">
    <source>
        <dbReference type="EMBL" id="MBS3650468.1"/>
    </source>
</evidence>
<dbReference type="PANTHER" id="PTHR43060:SF15">
    <property type="entry name" value="3-HYDROXYISOBUTYRATE DEHYDROGENASE-LIKE 1, MITOCHONDRIAL-RELATED"/>
    <property type="match status" value="1"/>
</dbReference>